<evidence type="ECO:0000313" key="1">
    <source>
        <dbReference type="EMBL" id="KKR06461.1"/>
    </source>
</evidence>
<dbReference type="STRING" id="1619100.UT34_C0001G0502"/>
<name>A0A0G0N0T8_9BACT</name>
<dbReference type="PIRSF" id="PIRSF000709">
    <property type="entry name" value="6PFK_2-Ptase"/>
    <property type="match status" value="1"/>
</dbReference>
<dbReference type="PANTHER" id="PTHR48100">
    <property type="entry name" value="BROAD-SPECIFICITY PHOSPHATASE YOR283W-RELATED"/>
    <property type="match status" value="1"/>
</dbReference>
<evidence type="ECO:0000313" key="2">
    <source>
        <dbReference type="Proteomes" id="UP000034799"/>
    </source>
</evidence>
<dbReference type="GO" id="GO:0016791">
    <property type="term" value="F:phosphatase activity"/>
    <property type="evidence" value="ECO:0007669"/>
    <property type="project" value="TreeGrafter"/>
</dbReference>
<dbReference type="SMART" id="SM00855">
    <property type="entry name" value="PGAM"/>
    <property type="match status" value="1"/>
</dbReference>
<proteinExistence type="predicted"/>
<reference evidence="1 2" key="1">
    <citation type="journal article" date="2015" name="Nature">
        <title>rRNA introns, odd ribosomes, and small enigmatic genomes across a large radiation of phyla.</title>
        <authorList>
            <person name="Brown C.T."/>
            <person name="Hug L.A."/>
            <person name="Thomas B.C."/>
            <person name="Sharon I."/>
            <person name="Castelle C.J."/>
            <person name="Singh A."/>
            <person name="Wilkins M.J."/>
            <person name="Williams K.H."/>
            <person name="Banfield J.F."/>
        </authorList>
    </citation>
    <scope>NUCLEOTIDE SEQUENCE [LARGE SCALE GENOMIC DNA]</scope>
</reference>
<sequence length="204" mass="23907">MKTIRLVRHGEAFSNMQGNEGEGKEKDSLTNEGNLQSQTFADSFNSSSTSLLIVSSMYKRAQQTANPLRVKYPNSAAETWEEVSEYYYLSDKLEGEAKKILRKEYWLRNDPEHRTDTDVENFIEFVKRVDNTIAKIKKSPQDEIVIFTHAKFMRLFLLRLVHRKNIDLKYLMTSLNGYKHKVDYCDSFKFFLDKKGSFLISEFE</sequence>
<dbReference type="Gene3D" id="3.40.50.1240">
    <property type="entry name" value="Phosphoglycerate mutase-like"/>
    <property type="match status" value="1"/>
</dbReference>
<dbReference type="InterPro" id="IPR001345">
    <property type="entry name" value="PG/BPGM_mutase_AS"/>
</dbReference>
<dbReference type="InterPro" id="IPR013078">
    <property type="entry name" value="His_Pase_superF_clade-1"/>
</dbReference>
<gene>
    <name evidence="1" type="ORF">UT34_C0001G0502</name>
</gene>
<dbReference type="InterPro" id="IPR029033">
    <property type="entry name" value="His_PPase_superfam"/>
</dbReference>
<dbReference type="InterPro" id="IPR050275">
    <property type="entry name" value="PGM_Phosphatase"/>
</dbReference>
<protein>
    <submittedName>
        <fullName evidence="1">Phosphoglycerate mutase family protein</fullName>
    </submittedName>
</protein>
<dbReference type="Pfam" id="PF00300">
    <property type="entry name" value="His_Phos_1"/>
    <property type="match status" value="1"/>
</dbReference>
<dbReference type="Proteomes" id="UP000034799">
    <property type="component" value="Unassembled WGS sequence"/>
</dbReference>
<comment type="caution">
    <text evidence="1">The sequence shown here is derived from an EMBL/GenBank/DDBJ whole genome shotgun (WGS) entry which is preliminary data.</text>
</comment>
<dbReference type="PROSITE" id="PS00175">
    <property type="entry name" value="PG_MUTASE"/>
    <property type="match status" value="1"/>
</dbReference>
<dbReference type="SUPFAM" id="SSF53254">
    <property type="entry name" value="Phosphoglycerate mutase-like"/>
    <property type="match status" value="1"/>
</dbReference>
<dbReference type="EMBL" id="LBWK01000001">
    <property type="protein sequence ID" value="KKR06461.1"/>
    <property type="molecule type" value="Genomic_DNA"/>
</dbReference>
<dbReference type="CDD" id="cd07067">
    <property type="entry name" value="HP_PGM_like"/>
    <property type="match status" value="1"/>
</dbReference>
<dbReference type="AlphaFoldDB" id="A0A0G0N0T8"/>
<accession>A0A0G0N0T8</accession>
<organism evidence="1 2">
    <name type="scientific">candidate division WS6 bacterium GW2011_GWF2_39_15</name>
    <dbReference type="NCBI Taxonomy" id="1619100"/>
    <lineage>
        <taxon>Bacteria</taxon>
        <taxon>Candidatus Dojkabacteria</taxon>
    </lineage>
</organism>